<feature type="compositionally biased region" description="Low complexity" evidence="1">
    <location>
        <begin position="65"/>
        <end position="77"/>
    </location>
</feature>
<protein>
    <submittedName>
        <fullName evidence="2">Uncharacterized protein</fullName>
    </submittedName>
</protein>
<gene>
    <name evidence="2" type="ORF">PHLCEN_2v4577</name>
</gene>
<dbReference type="EMBL" id="MLYV02000465">
    <property type="protein sequence ID" value="PSR93884.1"/>
    <property type="molecule type" value="Genomic_DNA"/>
</dbReference>
<sequence length="512" mass="56255">MSEALPLLRAVIRECHRFLLAHPDPSLVFTESHPLRDSKSPEAMTPTEERLVRDWTSDSADHSSRCSNSTSSSSKSSDPPTAFHAIFGAALFFMGTIIAQDSTLALPDEPSNASTYWLAALDVFETGENTPSVMFGRGDFAEDWRMAVSWGRTLLCIADEKLEHSLHGSKGRPTPMSTVQTDFQNSWCAYQPPTAGPFSASEPRWPKSSPFHAIAAARPPVTRRMSLFSATAHDVMVLAMDQFSRGIFHMPHPHYPHTHNPSGLQLESPFVDGTGFSSAFHSRRHIVSCTSPPPTTSTLTFSRPKELFTIASEVLGIAERLSKAEQREYWAGQADSVFNQMKMEADMAVSRMAVNAARGRCWLVVGEARAEELEGRLEKGEIEVLMSAEAEEAREGLAMAIAFFERAKGSATAKCTAEQEDISPLLAEALVTLANLTADENKREELYARAQAEGGEDVDLELDPPQIHTPTFEIVMDEVNVNMNLKTPTSFTFSTGGVGIMMDDASMRMDES</sequence>
<name>A0A2R6PN43_9APHY</name>
<evidence type="ECO:0000313" key="2">
    <source>
        <dbReference type="EMBL" id="PSR93884.1"/>
    </source>
</evidence>
<comment type="caution">
    <text evidence="2">The sequence shown here is derived from an EMBL/GenBank/DDBJ whole genome shotgun (WGS) entry which is preliminary data.</text>
</comment>
<evidence type="ECO:0000256" key="1">
    <source>
        <dbReference type="SAM" id="MobiDB-lite"/>
    </source>
</evidence>
<dbReference type="STRING" id="98765.A0A2R6PN43"/>
<feature type="region of interest" description="Disordered" evidence="1">
    <location>
        <begin position="30"/>
        <end position="49"/>
    </location>
</feature>
<accession>A0A2R6PN43</accession>
<reference evidence="2 3" key="1">
    <citation type="submission" date="2018-02" db="EMBL/GenBank/DDBJ databases">
        <title>Genome sequence of the basidiomycete white-rot fungus Phlebia centrifuga.</title>
        <authorList>
            <person name="Granchi Z."/>
            <person name="Peng M."/>
            <person name="de Vries R.P."/>
            <person name="Hilden K."/>
            <person name="Makela M.R."/>
            <person name="Grigoriev I."/>
            <person name="Riley R."/>
        </authorList>
    </citation>
    <scope>NUCLEOTIDE SEQUENCE [LARGE SCALE GENOMIC DNA]</scope>
    <source>
        <strain evidence="2 3">FBCC195</strain>
    </source>
</reference>
<dbReference type="Proteomes" id="UP000186601">
    <property type="component" value="Unassembled WGS sequence"/>
</dbReference>
<feature type="region of interest" description="Disordered" evidence="1">
    <location>
        <begin position="54"/>
        <end position="79"/>
    </location>
</feature>
<keyword evidence="3" id="KW-1185">Reference proteome</keyword>
<organism evidence="2 3">
    <name type="scientific">Hermanssonia centrifuga</name>
    <dbReference type="NCBI Taxonomy" id="98765"/>
    <lineage>
        <taxon>Eukaryota</taxon>
        <taxon>Fungi</taxon>
        <taxon>Dikarya</taxon>
        <taxon>Basidiomycota</taxon>
        <taxon>Agaricomycotina</taxon>
        <taxon>Agaricomycetes</taxon>
        <taxon>Polyporales</taxon>
        <taxon>Meruliaceae</taxon>
        <taxon>Hermanssonia</taxon>
    </lineage>
</organism>
<feature type="compositionally biased region" description="Basic and acidic residues" evidence="1">
    <location>
        <begin position="54"/>
        <end position="64"/>
    </location>
</feature>
<dbReference type="OrthoDB" id="3204217at2759"/>
<evidence type="ECO:0000313" key="3">
    <source>
        <dbReference type="Proteomes" id="UP000186601"/>
    </source>
</evidence>
<dbReference type="AlphaFoldDB" id="A0A2R6PN43"/>
<proteinExistence type="predicted"/>